<organism evidence="2 3">
    <name type="scientific">Hydra vulgaris</name>
    <name type="common">Hydra</name>
    <name type="synonym">Hydra attenuata</name>
    <dbReference type="NCBI Taxonomy" id="6087"/>
    <lineage>
        <taxon>Eukaryota</taxon>
        <taxon>Metazoa</taxon>
        <taxon>Cnidaria</taxon>
        <taxon>Hydrozoa</taxon>
        <taxon>Hydroidolina</taxon>
        <taxon>Anthoathecata</taxon>
        <taxon>Aplanulata</taxon>
        <taxon>Hydridae</taxon>
        <taxon>Hydra</taxon>
    </lineage>
</organism>
<protein>
    <submittedName>
        <fullName evidence="3">Uncharacterized protein LOC136075942</fullName>
    </submittedName>
</protein>
<dbReference type="GeneID" id="136075942"/>
<dbReference type="PANTHER" id="PTHR45749:SF21">
    <property type="entry name" value="DUF4371 DOMAIN-CONTAINING PROTEIN"/>
    <property type="match status" value="1"/>
</dbReference>
<accession>A0ABM4B988</accession>
<reference evidence="3" key="2">
    <citation type="submission" date="2025-08" db="UniProtKB">
        <authorList>
            <consortium name="RefSeq"/>
        </authorList>
    </citation>
    <scope>IDENTIFICATION</scope>
</reference>
<dbReference type="PANTHER" id="PTHR45749">
    <property type="match status" value="1"/>
</dbReference>
<dbReference type="Pfam" id="PF14291">
    <property type="entry name" value="DUF4371"/>
    <property type="match status" value="1"/>
</dbReference>
<evidence type="ECO:0000313" key="3">
    <source>
        <dbReference type="RefSeq" id="XP_065645463.1"/>
    </source>
</evidence>
<feature type="domain" description="DUF4371" evidence="1">
    <location>
        <begin position="5"/>
        <end position="152"/>
    </location>
</feature>
<proteinExistence type="predicted"/>
<dbReference type="InterPro" id="IPR025398">
    <property type="entry name" value="DUF4371"/>
</dbReference>
<name>A0ABM4B988_HYDVU</name>
<reference evidence="2" key="1">
    <citation type="submission" date="2025-05" db="UniProtKB">
        <authorList>
            <consortium name="RefSeq"/>
        </authorList>
    </citation>
    <scope>NUCLEOTIDE SEQUENCE [LARGE SCALE GENOMIC DNA]</scope>
</reference>
<evidence type="ECO:0000313" key="2">
    <source>
        <dbReference type="Proteomes" id="UP001652625"/>
    </source>
</evidence>
<dbReference type="Proteomes" id="UP001652625">
    <property type="component" value="Chromosome 02"/>
</dbReference>
<sequence>MEREKKKWRDILHRLLDITLFLVKQSLTFQVHREDFASENRGNFMELVSLLSNYVPVLKEHSIRLQQSLESGLIPVSYLSPAVQNEFISLLDDAVKQELICEIKKAKFYGTLFDSTPDISHTEQMSQVIRYVKSDNRNVEVKGPFLGFIPLSGNKADSITQKVV</sequence>
<dbReference type="RefSeq" id="XP_065645463.1">
    <property type="nucleotide sequence ID" value="XM_065789391.1"/>
</dbReference>
<evidence type="ECO:0000259" key="1">
    <source>
        <dbReference type="Pfam" id="PF14291"/>
    </source>
</evidence>
<gene>
    <name evidence="3" type="primary">LOC136075942</name>
</gene>
<keyword evidence="2" id="KW-1185">Reference proteome</keyword>